<dbReference type="EMBL" id="JAHHGZ010000005">
    <property type="protein sequence ID" value="MBW4666958.1"/>
    <property type="molecule type" value="Genomic_DNA"/>
</dbReference>
<evidence type="ECO:0000259" key="2">
    <source>
        <dbReference type="Pfam" id="PF19954"/>
    </source>
</evidence>
<gene>
    <name evidence="3" type="ORF">KME60_05815</name>
</gene>
<reference evidence="3" key="2">
    <citation type="journal article" date="2022" name="Microbiol. Resour. Announc.">
        <title>Metagenome Sequencing to Explore Phylogenomics of Terrestrial Cyanobacteria.</title>
        <authorList>
            <person name="Ward R.D."/>
            <person name="Stajich J.E."/>
            <person name="Johansen J.R."/>
            <person name="Huntemann M."/>
            <person name="Clum A."/>
            <person name="Foster B."/>
            <person name="Foster B."/>
            <person name="Roux S."/>
            <person name="Palaniappan K."/>
            <person name="Varghese N."/>
            <person name="Mukherjee S."/>
            <person name="Reddy T.B.K."/>
            <person name="Daum C."/>
            <person name="Copeland A."/>
            <person name="Chen I.A."/>
            <person name="Ivanova N.N."/>
            <person name="Kyrpides N.C."/>
            <person name="Shapiro N."/>
            <person name="Eloe-Fadrosh E.A."/>
            <person name="Pietrasiak N."/>
        </authorList>
    </citation>
    <scope>NUCLEOTIDE SEQUENCE</scope>
    <source>
        <strain evidence="3">GSE-NOS-MK-12-04C</strain>
    </source>
</reference>
<dbReference type="Pfam" id="PF03781">
    <property type="entry name" value="FGE-sulfatase"/>
    <property type="match status" value="1"/>
</dbReference>
<dbReference type="SUPFAM" id="SSF56436">
    <property type="entry name" value="C-type lectin-like"/>
    <property type="match status" value="1"/>
</dbReference>
<dbReference type="PANTHER" id="PTHR23150">
    <property type="entry name" value="SULFATASE MODIFYING FACTOR 1, 2"/>
    <property type="match status" value="1"/>
</dbReference>
<proteinExistence type="predicted"/>
<dbReference type="InterPro" id="IPR016187">
    <property type="entry name" value="CTDL_fold"/>
</dbReference>
<dbReference type="Pfam" id="PF19954">
    <property type="entry name" value="EAD10"/>
    <property type="match status" value="1"/>
</dbReference>
<dbReference type="InterPro" id="IPR045429">
    <property type="entry name" value="EAD10"/>
</dbReference>
<dbReference type="InterPro" id="IPR005532">
    <property type="entry name" value="SUMF_dom"/>
</dbReference>
<organism evidence="3 4">
    <name type="scientific">Cyanomargarita calcarea GSE-NOS-MK-12-04C</name>
    <dbReference type="NCBI Taxonomy" id="2839659"/>
    <lineage>
        <taxon>Bacteria</taxon>
        <taxon>Bacillati</taxon>
        <taxon>Cyanobacteriota</taxon>
        <taxon>Cyanophyceae</taxon>
        <taxon>Nostocales</taxon>
        <taxon>Cyanomargaritaceae</taxon>
        <taxon>Cyanomargarita</taxon>
    </lineage>
</organism>
<evidence type="ECO:0000313" key="3">
    <source>
        <dbReference type="EMBL" id="MBW4666958.1"/>
    </source>
</evidence>
<dbReference type="Gene3D" id="3.90.1580.10">
    <property type="entry name" value="paralog of FGE (formylglycine-generating enzyme)"/>
    <property type="match status" value="1"/>
</dbReference>
<feature type="domain" description="Effector-associated" evidence="2">
    <location>
        <begin position="1"/>
        <end position="70"/>
    </location>
</feature>
<dbReference type="Proteomes" id="UP000729701">
    <property type="component" value="Unassembled WGS sequence"/>
</dbReference>
<comment type="caution">
    <text evidence="3">The sequence shown here is derived from an EMBL/GenBank/DDBJ whole genome shotgun (WGS) entry which is preliminary data.</text>
</comment>
<dbReference type="InterPro" id="IPR051043">
    <property type="entry name" value="Sulfatase_Mod_Factor_Kinase"/>
</dbReference>
<name>A0A951UQZ6_9CYAN</name>
<protein>
    <submittedName>
        <fullName evidence="3">Formylglycine-generating enzyme family protein</fullName>
    </submittedName>
</protein>
<evidence type="ECO:0000259" key="1">
    <source>
        <dbReference type="Pfam" id="PF03781"/>
    </source>
</evidence>
<sequence length="388" mass="44660">MYKPDELITILNRILDGSRDEKDITLLRQHLEAINGSNQMQLAKNIVNANEINRLHIGDIINNQGLDKETKLILQNFLETLQQIKIQTSPQRQDDKYVAKNNSETQLILPVPPPILKNFDFEVVTVDAQGKETKRFSKQAEYFIENLRDCVVLEMVSITGGKFKMGAAKDEEASQEEERPQRIVNIKPFFLGKYPITQAQWKIVANLPKIKRHLEFEPSCFKGDNLPVERVSWYDVQEFCQRLSRETGRTYRLPSEAEWEYACRAKTSTPFHFGKIITTDLANFQAENQNINGVYRQQTSEVGNFPANDFGLFDMHGNVWEWCADYDHDDYYGAPSDGSAWLNDENEEYRILRGGSWDCSLNLCRSASRFSENASVADKEFGFRVVCS</sequence>
<dbReference type="AlphaFoldDB" id="A0A951UQZ6"/>
<accession>A0A951UQZ6</accession>
<feature type="domain" description="Sulfatase-modifying factor enzyme-like" evidence="1">
    <location>
        <begin position="154"/>
        <end position="386"/>
    </location>
</feature>
<dbReference type="PANTHER" id="PTHR23150:SF19">
    <property type="entry name" value="FORMYLGLYCINE-GENERATING ENZYME"/>
    <property type="match status" value="1"/>
</dbReference>
<evidence type="ECO:0000313" key="4">
    <source>
        <dbReference type="Proteomes" id="UP000729701"/>
    </source>
</evidence>
<dbReference type="InterPro" id="IPR042095">
    <property type="entry name" value="SUMF_sf"/>
</dbReference>
<dbReference type="GO" id="GO:0120147">
    <property type="term" value="F:formylglycine-generating oxidase activity"/>
    <property type="evidence" value="ECO:0007669"/>
    <property type="project" value="TreeGrafter"/>
</dbReference>
<reference evidence="3" key="1">
    <citation type="submission" date="2021-05" db="EMBL/GenBank/DDBJ databases">
        <authorList>
            <person name="Pietrasiak N."/>
            <person name="Ward R."/>
            <person name="Stajich J.E."/>
            <person name="Kurbessoian T."/>
        </authorList>
    </citation>
    <scope>NUCLEOTIDE SEQUENCE</scope>
    <source>
        <strain evidence="3">GSE-NOS-MK-12-04C</strain>
    </source>
</reference>